<evidence type="ECO:0000313" key="1">
    <source>
        <dbReference type="EMBL" id="GFO44740.1"/>
    </source>
</evidence>
<protein>
    <submittedName>
        <fullName evidence="1">Uncharacterized protein</fullName>
    </submittedName>
</protein>
<name>A0AAV4DKS6_9GAST</name>
<comment type="caution">
    <text evidence="1">The sequence shown here is derived from an EMBL/GenBank/DDBJ whole genome shotgun (WGS) entry which is preliminary data.</text>
</comment>
<gene>
    <name evidence="1" type="ORF">PoB_007124500</name>
</gene>
<dbReference type="EMBL" id="BLXT01007982">
    <property type="protein sequence ID" value="GFO44740.1"/>
    <property type="molecule type" value="Genomic_DNA"/>
</dbReference>
<keyword evidence="2" id="KW-1185">Reference proteome</keyword>
<sequence length="104" mass="12044">MVKSLNGEDDSSEYPIILEKDEETLTGKRAVNNLRQHCKSMRSMDIKEERINQILKETESMRKEITKPFDICLDTKILTQKLDNALTQLKSKQAPARTKYPTKC</sequence>
<dbReference type="AlphaFoldDB" id="A0AAV4DKS6"/>
<evidence type="ECO:0000313" key="2">
    <source>
        <dbReference type="Proteomes" id="UP000735302"/>
    </source>
</evidence>
<accession>A0AAV4DKS6</accession>
<reference evidence="1 2" key="1">
    <citation type="journal article" date="2021" name="Elife">
        <title>Chloroplast acquisition without the gene transfer in kleptoplastic sea slugs, Plakobranchus ocellatus.</title>
        <authorList>
            <person name="Maeda T."/>
            <person name="Takahashi S."/>
            <person name="Yoshida T."/>
            <person name="Shimamura S."/>
            <person name="Takaki Y."/>
            <person name="Nagai Y."/>
            <person name="Toyoda A."/>
            <person name="Suzuki Y."/>
            <person name="Arimoto A."/>
            <person name="Ishii H."/>
            <person name="Satoh N."/>
            <person name="Nishiyama T."/>
            <person name="Hasebe M."/>
            <person name="Maruyama T."/>
            <person name="Minagawa J."/>
            <person name="Obokata J."/>
            <person name="Shigenobu S."/>
        </authorList>
    </citation>
    <scope>NUCLEOTIDE SEQUENCE [LARGE SCALE GENOMIC DNA]</scope>
</reference>
<proteinExistence type="predicted"/>
<dbReference type="Proteomes" id="UP000735302">
    <property type="component" value="Unassembled WGS sequence"/>
</dbReference>
<organism evidence="1 2">
    <name type="scientific">Plakobranchus ocellatus</name>
    <dbReference type="NCBI Taxonomy" id="259542"/>
    <lineage>
        <taxon>Eukaryota</taxon>
        <taxon>Metazoa</taxon>
        <taxon>Spiralia</taxon>
        <taxon>Lophotrochozoa</taxon>
        <taxon>Mollusca</taxon>
        <taxon>Gastropoda</taxon>
        <taxon>Heterobranchia</taxon>
        <taxon>Euthyneura</taxon>
        <taxon>Panpulmonata</taxon>
        <taxon>Sacoglossa</taxon>
        <taxon>Placobranchoidea</taxon>
        <taxon>Plakobranchidae</taxon>
        <taxon>Plakobranchus</taxon>
    </lineage>
</organism>